<dbReference type="PROSITE" id="PS51031">
    <property type="entry name" value="BESS"/>
    <property type="match status" value="1"/>
</dbReference>
<keyword evidence="1" id="KW-0539">Nucleus</keyword>
<sequence length="200" mass="22960">MELFSEHESIDERRDLLQLLIAEVQVYPGIWNKKSPAYKEAQKKKLIWEKIAMKLQIGVEEAKRKWKNLYDSYKKCRERERELEKSGCGYTKNPTCLYYNELQFLKDIVSTRTTTSNITVAHKDKAVDVFEVLPSSSSTETSTTAAQIPTCLVKRPKKEIDPVDKLLINALTNEDKASNKCDDADTHFCLSLVEAIRSLP</sequence>
<dbReference type="OrthoDB" id="6022691at2759"/>
<dbReference type="AlphaFoldDB" id="A0A6S7I447"/>
<evidence type="ECO:0000256" key="1">
    <source>
        <dbReference type="PROSITE-ProRule" id="PRU00371"/>
    </source>
</evidence>
<dbReference type="InterPro" id="IPR004210">
    <property type="entry name" value="BESS_motif"/>
</dbReference>
<name>A0A6S7I447_PARCT</name>
<dbReference type="GO" id="GO:0005667">
    <property type="term" value="C:transcription regulator complex"/>
    <property type="evidence" value="ECO:0007669"/>
    <property type="project" value="TreeGrafter"/>
</dbReference>
<dbReference type="GO" id="GO:0006357">
    <property type="term" value="P:regulation of transcription by RNA polymerase II"/>
    <property type="evidence" value="ECO:0007669"/>
    <property type="project" value="TreeGrafter"/>
</dbReference>
<gene>
    <name evidence="2" type="ORF">PACLA_8A078687</name>
</gene>
<dbReference type="PROSITE" id="PS51029">
    <property type="entry name" value="MADF"/>
    <property type="match status" value="1"/>
</dbReference>
<organism evidence="2 3">
    <name type="scientific">Paramuricea clavata</name>
    <name type="common">Red gorgonian</name>
    <name type="synonym">Violescent sea-whip</name>
    <dbReference type="NCBI Taxonomy" id="317549"/>
    <lineage>
        <taxon>Eukaryota</taxon>
        <taxon>Metazoa</taxon>
        <taxon>Cnidaria</taxon>
        <taxon>Anthozoa</taxon>
        <taxon>Octocorallia</taxon>
        <taxon>Malacalcyonacea</taxon>
        <taxon>Plexauridae</taxon>
        <taxon>Paramuricea</taxon>
    </lineage>
</organism>
<comment type="subcellular location">
    <subcellularLocation>
        <location evidence="1">Nucleus</location>
    </subcellularLocation>
</comment>
<proteinExistence type="predicted"/>
<dbReference type="PANTHER" id="PTHR12243">
    <property type="entry name" value="MADF DOMAIN TRANSCRIPTION FACTOR"/>
    <property type="match status" value="1"/>
</dbReference>
<dbReference type="InterPro" id="IPR006578">
    <property type="entry name" value="MADF-dom"/>
</dbReference>
<protein>
    <submittedName>
        <fullName evidence="2">Transcription factor Adf-1-like</fullName>
    </submittedName>
</protein>
<comment type="caution">
    <text evidence="2">The sequence shown here is derived from an EMBL/GenBank/DDBJ whole genome shotgun (WGS) entry which is preliminary data.</text>
</comment>
<dbReference type="EMBL" id="CACRXK020007807">
    <property type="protein sequence ID" value="CAB4013224.1"/>
    <property type="molecule type" value="Genomic_DNA"/>
</dbReference>
<dbReference type="SMART" id="SM00595">
    <property type="entry name" value="MADF"/>
    <property type="match status" value="1"/>
</dbReference>
<evidence type="ECO:0000313" key="2">
    <source>
        <dbReference type="EMBL" id="CAB4013224.1"/>
    </source>
</evidence>
<dbReference type="Proteomes" id="UP001152795">
    <property type="component" value="Unassembled WGS sequence"/>
</dbReference>
<dbReference type="GO" id="GO:0005634">
    <property type="term" value="C:nucleus"/>
    <property type="evidence" value="ECO:0007669"/>
    <property type="project" value="UniProtKB-SubCell"/>
</dbReference>
<accession>A0A6S7I447</accession>
<dbReference type="InterPro" id="IPR039353">
    <property type="entry name" value="TF_Adf1"/>
</dbReference>
<reference evidence="2" key="1">
    <citation type="submission" date="2020-04" db="EMBL/GenBank/DDBJ databases">
        <authorList>
            <person name="Alioto T."/>
            <person name="Alioto T."/>
            <person name="Gomez Garrido J."/>
        </authorList>
    </citation>
    <scope>NUCLEOTIDE SEQUENCE</scope>
    <source>
        <strain evidence="2">A484AB</strain>
    </source>
</reference>
<dbReference type="PANTHER" id="PTHR12243:SF69">
    <property type="entry name" value="SI:CH73-59F11.3"/>
    <property type="match status" value="1"/>
</dbReference>
<evidence type="ECO:0000313" key="3">
    <source>
        <dbReference type="Proteomes" id="UP001152795"/>
    </source>
</evidence>
<keyword evidence="3" id="KW-1185">Reference proteome</keyword>
<dbReference type="Pfam" id="PF10545">
    <property type="entry name" value="MADF_DNA_bdg"/>
    <property type="match status" value="1"/>
</dbReference>
<dbReference type="GO" id="GO:0003677">
    <property type="term" value="F:DNA binding"/>
    <property type="evidence" value="ECO:0007669"/>
    <property type="project" value="InterPro"/>
</dbReference>